<accession>A0ABQ8FWE4</accession>
<gene>
    <name evidence="2" type="ORF">B0J12DRAFT_361727</name>
</gene>
<keyword evidence="1" id="KW-0732">Signal</keyword>
<reference evidence="2 3" key="1">
    <citation type="journal article" date="2021" name="Nat. Commun.">
        <title>Genetic determinants of endophytism in the Arabidopsis root mycobiome.</title>
        <authorList>
            <person name="Mesny F."/>
            <person name="Miyauchi S."/>
            <person name="Thiergart T."/>
            <person name="Pickel B."/>
            <person name="Atanasova L."/>
            <person name="Karlsson M."/>
            <person name="Huettel B."/>
            <person name="Barry K.W."/>
            <person name="Haridas S."/>
            <person name="Chen C."/>
            <person name="Bauer D."/>
            <person name="Andreopoulos W."/>
            <person name="Pangilinan J."/>
            <person name="LaButti K."/>
            <person name="Riley R."/>
            <person name="Lipzen A."/>
            <person name="Clum A."/>
            <person name="Drula E."/>
            <person name="Henrissat B."/>
            <person name="Kohler A."/>
            <person name="Grigoriev I.V."/>
            <person name="Martin F.M."/>
            <person name="Hacquard S."/>
        </authorList>
    </citation>
    <scope>NUCLEOTIDE SEQUENCE [LARGE SCALE GENOMIC DNA]</scope>
    <source>
        <strain evidence="2 3">MPI-SDFR-AT-0080</strain>
    </source>
</reference>
<comment type="caution">
    <text evidence="2">The sequence shown here is derived from an EMBL/GenBank/DDBJ whole genome shotgun (WGS) entry which is preliminary data.</text>
</comment>
<organism evidence="2 3">
    <name type="scientific">Macrophomina phaseolina</name>
    <dbReference type="NCBI Taxonomy" id="35725"/>
    <lineage>
        <taxon>Eukaryota</taxon>
        <taxon>Fungi</taxon>
        <taxon>Dikarya</taxon>
        <taxon>Ascomycota</taxon>
        <taxon>Pezizomycotina</taxon>
        <taxon>Dothideomycetes</taxon>
        <taxon>Dothideomycetes incertae sedis</taxon>
        <taxon>Botryosphaeriales</taxon>
        <taxon>Botryosphaeriaceae</taxon>
        <taxon>Macrophomina</taxon>
    </lineage>
</organism>
<feature type="signal peptide" evidence="1">
    <location>
        <begin position="1"/>
        <end position="16"/>
    </location>
</feature>
<name>A0ABQ8FWE4_9PEZI</name>
<evidence type="ECO:0000313" key="3">
    <source>
        <dbReference type="Proteomes" id="UP000774617"/>
    </source>
</evidence>
<dbReference type="Proteomes" id="UP000774617">
    <property type="component" value="Unassembled WGS sequence"/>
</dbReference>
<feature type="chain" id="PRO_5046777843" evidence="1">
    <location>
        <begin position="17"/>
        <end position="87"/>
    </location>
</feature>
<dbReference type="EMBL" id="JAGTJR010000056">
    <property type="protein sequence ID" value="KAH7026759.1"/>
    <property type="molecule type" value="Genomic_DNA"/>
</dbReference>
<keyword evidence="3" id="KW-1185">Reference proteome</keyword>
<proteinExistence type="predicted"/>
<sequence length="87" mass="9907">MCLVWWRFFLAPNGLAGVGTPNSTKAIRSLITTIIQPNHGVLKQLKLSNRDEAIRIYIKSIGYQILGVLRLVYKLFKCSFKQDPSQK</sequence>
<protein>
    <submittedName>
        <fullName evidence="2">Uncharacterized protein</fullName>
    </submittedName>
</protein>
<evidence type="ECO:0000256" key="1">
    <source>
        <dbReference type="SAM" id="SignalP"/>
    </source>
</evidence>
<evidence type="ECO:0000313" key="2">
    <source>
        <dbReference type="EMBL" id="KAH7026759.1"/>
    </source>
</evidence>